<protein>
    <submittedName>
        <fullName evidence="1">Uncharacterized protein</fullName>
    </submittedName>
</protein>
<name>A0A3M6TD43_POCDA</name>
<sequence length="233" mass="26991">MTNHGTEPLEKGMSLSNRKVFLPNIKLSQNIRKAVQKNVACEEELIKRLFDVDLKKRDALNEITLKKDAFLKEQWRLRRESMPDVYSRHILNQRLLFFSFRKARDELEFSKISPSCKLYTWPPSPNKSCRKPILRRRSVADVDQAFSSDPVGQPVWLRRQTIHHIFQTAVTLQMIGTNLGGSNCDPLLIPASEGRSFGNPTISRYRKVLNRRISLQAEPFHHTSFSVEKSEES</sequence>
<keyword evidence="2" id="KW-1185">Reference proteome</keyword>
<accession>A0A3M6TD43</accession>
<comment type="caution">
    <text evidence="1">The sequence shown here is derived from an EMBL/GenBank/DDBJ whole genome shotgun (WGS) entry which is preliminary data.</text>
</comment>
<organism evidence="1 2">
    <name type="scientific">Pocillopora damicornis</name>
    <name type="common">Cauliflower coral</name>
    <name type="synonym">Millepora damicornis</name>
    <dbReference type="NCBI Taxonomy" id="46731"/>
    <lineage>
        <taxon>Eukaryota</taxon>
        <taxon>Metazoa</taxon>
        <taxon>Cnidaria</taxon>
        <taxon>Anthozoa</taxon>
        <taxon>Hexacorallia</taxon>
        <taxon>Scleractinia</taxon>
        <taxon>Astrocoeniina</taxon>
        <taxon>Pocilloporidae</taxon>
        <taxon>Pocillopora</taxon>
    </lineage>
</organism>
<gene>
    <name evidence="1" type="ORF">pdam_00017903</name>
</gene>
<dbReference type="AlphaFoldDB" id="A0A3M6TD43"/>
<evidence type="ECO:0000313" key="1">
    <source>
        <dbReference type="EMBL" id="RMX39337.1"/>
    </source>
</evidence>
<dbReference type="EMBL" id="RCHS01003824">
    <property type="protein sequence ID" value="RMX39337.1"/>
    <property type="molecule type" value="Genomic_DNA"/>
</dbReference>
<dbReference type="Proteomes" id="UP000275408">
    <property type="component" value="Unassembled WGS sequence"/>
</dbReference>
<evidence type="ECO:0000313" key="2">
    <source>
        <dbReference type="Proteomes" id="UP000275408"/>
    </source>
</evidence>
<reference evidence="1 2" key="1">
    <citation type="journal article" date="2018" name="Sci. Rep.">
        <title>Comparative analysis of the Pocillopora damicornis genome highlights role of immune system in coral evolution.</title>
        <authorList>
            <person name="Cunning R."/>
            <person name="Bay R.A."/>
            <person name="Gillette P."/>
            <person name="Baker A.C."/>
            <person name="Traylor-Knowles N."/>
        </authorList>
    </citation>
    <scope>NUCLEOTIDE SEQUENCE [LARGE SCALE GENOMIC DNA]</scope>
    <source>
        <strain evidence="1">RSMAS</strain>
        <tissue evidence="1">Whole animal</tissue>
    </source>
</reference>
<proteinExistence type="predicted"/>